<dbReference type="OrthoDB" id="9812126at2"/>
<dbReference type="GO" id="GO:0004386">
    <property type="term" value="F:helicase activity"/>
    <property type="evidence" value="ECO:0007669"/>
    <property type="project" value="UniProtKB-KW"/>
</dbReference>
<keyword evidence="1" id="KW-0547">Nucleotide-binding</keyword>
<name>A0A5M9GM51_9SPHI</name>
<dbReference type="InterPro" id="IPR014001">
    <property type="entry name" value="Helicase_ATP-bd"/>
</dbReference>
<evidence type="ECO:0000256" key="3">
    <source>
        <dbReference type="ARBA" id="ARBA00022806"/>
    </source>
</evidence>
<evidence type="ECO:0000259" key="5">
    <source>
        <dbReference type="PROSITE" id="PS51192"/>
    </source>
</evidence>
<keyword evidence="7" id="KW-1185">Reference proteome</keyword>
<proteinExistence type="predicted"/>
<gene>
    <name evidence="6" type="ORF">F1649_21930</name>
</gene>
<dbReference type="AlphaFoldDB" id="A0A5M9GM51"/>
<dbReference type="PANTHER" id="PTHR47961">
    <property type="entry name" value="DNA POLYMERASE THETA, PUTATIVE (AFU_ORTHOLOGUE AFUA_1G05260)-RELATED"/>
    <property type="match status" value="1"/>
</dbReference>
<evidence type="ECO:0000313" key="6">
    <source>
        <dbReference type="EMBL" id="KAA8474835.1"/>
    </source>
</evidence>
<evidence type="ECO:0000313" key="7">
    <source>
        <dbReference type="Proteomes" id="UP000322918"/>
    </source>
</evidence>
<keyword evidence="2" id="KW-0378">Hydrolase</keyword>
<comment type="caution">
    <text evidence="6">The sequence shown here is derived from an EMBL/GenBank/DDBJ whole genome shotgun (WGS) entry which is preliminary data.</text>
</comment>
<organism evidence="6 7">
    <name type="scientific">Arcticibacter tournemirensis</name>
    <dbReference type="NCBI Taxonomy" id="699437"/>
    <lineage>
        <taxon>Bacteria</taxon>
        <taxon>Pseudomonadati</taxon>
        <taxon>Bacteroidota</taxon>
        <taxon>Sphingobacteriia</taxon>
        <taxon>Sphingobacteriales</taxon>
        <taxon>Sphingobacteriaceae</taxon>
        <taxon>Arcticibacter</taxon>
    </lineage>
</organism>
<reference evidence="6 7" key="1">
    <citation type="submission" date="2019-09" db="EMBL/GenBank/DDBJ databases">
        <title>Pararcticibacter amylolyticus gen. nov., sp. nov., isolated from a rottenly hemp rope, and reclassification of Pedobacter tournemirensis as Pararcticibacter tournemirensis comb. nov.</title>
        <authorList>
            <person name="Cai Y."/>
        </authorList>
    </citation>
    <scope>NUCLEOTIDE SEQUENCE [LARGE SCALE GENOMIC DNA]</scope>
    <source>
        <strain evidence="6 7">TF5-37.2-LB10</strain>
    </source>
</reference>
<dbReference type="PROSITE" id="PS51192">
    <property type="entry name" value="HELICASE_ATP_BIND_1"/>
    <property type="match status" value="1"/>
</dbReference>
<evidence type="ECO:0000256" key="1">
    <source>
        <dbReference type="ARBA" id="ARBA00022741"/>
    </source>
</evidence>
<dbReference type="CDD" id="cd17921">
    <property type="entry name" value="DEXHc_Ski2"/>
    <property type="match status" value="1"/>
</dbReference>
<dbReference type="InterPro" id="IPR011545">
    <property type="entry name" value="DEAD/DEAH_box_helicase_dom"/>
</dbReference>
<protein>
    <submittedName>
        <fullName evidence="6">DEAD/DEAH box helicase</fullName>
    </submittedName>
</protein>
<dbReference type="InterPro" id="IPR050474">
    <property type="entry name" value="Hel308_SKI2-like"/>
</dbReference>
<evidence type="ECO:0000256" key="2">
    <source>
        <dbReference type="ARBA" id="ARBA00022801"/>
    </source>
</evidence>
<evidence type="ECO:0000256" key="4">
    <source>
        <dbReference type="ARBA" id="ARBA00022840"/>
    </source>
</evidence>
<dbReference type="Gene3D" id="3.40.50.300">
    <property type="entry name" value="P-loop containing nucleotide triphosphate hydrolases"/>
    <property type="match status" value="2"/>
</dbReference>
<feature type="domain" description="Helicase ATP-binding" evidence="5">
    <location>
        <begin position="300"/>
        <end position="471"/>
    </location>
</feature>
<dbReference type="GO" id="GO:0005524">
    <property type="term" value="F:ATP binding"/>
    <property type="evidence" value="ECO:0007669"/>
    <property type="project" value="UniProtKB-KW"/>
</dbReference>
<dbReference type="InterPro" id="IPR027417">
    <property type="entry name" value="P-loop_NTPase"/>
</dbReference>
<dbReference type="Proteomes" id="UP000322918">
    <property type="component" value="Unassembled WGS sequence"/>
</dbReference>
<dbReference type="GO" id="GO:0003676">
    <property type="term" value="F:nucleic acid binding"/>
    <property type="evidence" value="ECO:0007669"/>
    <property type="project" value="InterPro"/>
</dbReference>
<dbReference type="SUPFAM" id="SSF52540">
    <property type="entry name" value="P-loop containing nucleoside triphosphate hydrolases"/>
    <property type="match status" value="2"/>
</dbReference>
<sequence>MENLEELETLLTAATATGIRGNLIPRAGAWSSMRQNGIFPGDAPANLAVEIEADLTEYGFNILRATLSCKDRGGSIGLINRGFQIVGQVFEALTTNSSSEFIENGHYKMISGCAYHLAGYSAMAYSILSTRSDENLTPLEASLRLLILRDLDQLRDVLQQYLTSDEVSDEVLSEKLLENEIDDDELIGTILNASGMKAIAYFEFALETGDDTLVIESGRILKSAIKLATEATHINHYWILRLIQHLVDDLWNVSLHVNLPQSPFDDNTKYDQLRQLFLTTLYSRKNAEVELWPSQLEAASRVSDLSDDLVVALPTSAGKTRIAELAALMTLSTEKRVLIVTPLRALSAQTERTIRATFGPLGFRVSSLYGASGSSGDQDALRTNDIIISTPEKLDFALRSDPTIIDDVGLVVLDEGHLIGPKDREIRYEILVQKLLKRTDSTNRRIVCLSAILPEGEPLEDLTAWIRKDKDGTPINIPWRPTRQRFGLLSYQGDSVKLNYGELDRSGFIKRFIEIEPKDDSPKLRSGELKDVTITSAWKFAEDGKRVLIFIPVANWIEGFGKVAVELVNDGFIKPLVKDPKDIERAVGIGEEWLGQDHPVVAALKIGVGLHYAKLPNPFLRELELLLSNGKIGVTIASPTLSQGLNINAAVLLFPYLKRGTEKIEGEEFRNIAGRAGRAFVDVEGLVLHVAHNSIDWRRRNWFELVQSSRARDLQSGFLQVINLIINRLSRNGILKQADAFEYLANNVNAWKGQTPRQVEAGNEPSADYDTDAQLEMLDSMVLGLVEALDTDREDLPSIFDEALKSSLWERQLNKIDVEMMKTHKQILLARANLIWANTNLATRKGIFAMGVGFEAGLKLDQLSQDLGASLDASDTAALAGDLDGLVTAITQLADQIYTVSTFQPKKPSKHWKKWLKQWLSGLSIDTIGLKNMKYIEDNFVYKLVWALEAIRVRRIALGWEAETVQGAAAACLETGTSNYQSALLVRAGLPSRIASLTVVSDTNPNFESRSELGEWLASTEIAKLSETNTWPTAETADLWNTFRDQYFRKEQRPLRINQIAKRSLHPSTRRPSNGIYRLHPDRAGVCHILTPSFETVGRLNMRITQGIPGSMYALFTADHPNPAIRRIGPGKLEWGK</sequence>
<dbReference type="SMART" id="SM00487">
    <property type="entry name" value="DEXDc"/>
    <property type="match status" value="1"/>
</dbReference>
<dbReference type="PANTHER" id="PTHR47961:SF10">
    <property type="entry name" value="ATP-DEPENDENT DNA HELICASE HEL308"/>
    <property type="match status" value="1"/>
</dbReference>
<dbReference type="GO" id="GO:0016787">
    <property type="term" value="F:hydrolase activity"/>
    <property type="evidence" value="ECO:0007669"/>
    <property type="project" value="UniProtKB-KW"/>
</dbReference>
<keyword evidence="3 6" id="KW-0347">Helicase</keyword>
<accession>A0A5M9GM51</accession>
<dbReference type="RefSeq" id="WP_141814221.1">
    <property type="nucleotide sequence ID" value="NZ_VFPL01000001.1"/>
</dbReference>
<dbReference type="EMBL" id="VWNE01000057">
    <property type="protein sequence ID" value="KAA8474835.1"/>
    <property type="molecule type" value="Genomic_DNA"/>
</dbReference>
<keyword evidence="4" id="KW-0067">ATP-binding</keyword>
<dbReference type="Pfam" id="PF00270">
    <property type="entry name" value="DEAD"/>
    <property type="match status" value="1"/>
</dbReference>